<evidence type="ECO:0000313" key="4">
    <source>
        <dbReference type="EMBL" id="KNX36558.1"/>
    </source>
</evidence>
<dbReference type="STRING" id="1631356.VV01_04360"/>
<dbReference type="InterPro" id="IPR052158">
    <property type="entry name" value="INH-QAR"/>
</dbReference>
<comment type="caution">
    <text evidence="4">The sequence shown here is derived from an EMBL/GenBank/DDBJ whole genome shotgun (WGS) entry which is preliminary data.</text>
</comment>
<dbReference type="InterPro" id="IPR002818">
    <property type="entry name" value="DJ-1/PfpI"/>
</dbReference>
<dbReference type="SUPFAM" id="SSF52317">
    <property type="entry name" value="Class I glutamine amidotransferase-like"/>
    <property type="match status" value="1"/>
</dbReference>
<protein>
    <recommendedName>
        <fullName evidence="3">HTH araC/xylS-type domain-containing protein</fullName>
    </recommendedName>
</protein>
<dbReference type="GO" id="GO:0003700">
    <property type="term" value="F:DNA-binding transcription factor activity"/>
    <property type="evidence" value="ECO:0007669"/>
    <property type="project" value="InterPro"/>
</dbReference>
<name>A0A0L6CGB7_9MICO</name>
<dbReference type="Gene3D" id="3.40.50.880">
    <property type="match status" value="1"/>
</dbReference>
<keyword evidence="1" id="KW-0805">Transcription regulation</keyword>
<dbReference type="PROSITE" id="PS01124">
    <property type="entry name" value="HTH_ARAC_FAMILY_2"/>
    <property type="match status" value="1"/>
</dbReference>
<dbReference type="Pfam" id="PF12833">
    <property type="entry name" value="HTH_18"/>
    <property type="match status" value="1"/>
</dbReference>
<gene>
    <name evidence="4" type="ORF">VV01_04360</name>
</gene>
<dbReference type="OrthoDB" id="3194870at2"/>
<keyword evidence="5" id="KW-1185">Reference proteome</keyword>
<dbReference type="CDD" id="cd03137">
    <property type="entry name" value="GATase1_AraC_1"/>
    <property type="match status" value="1"/>
</dbReference>
<organism evidence="4 5">
    <name type="scientific">Luteipulveratus halotolerans</name>
    <dbReference type="NCBI Taxonomy" id="1631356"/>
    <lineage>
        <taxon>Bacteria</taxon>
        <taxon>Bacillati</taxon>
        <taxon>Actinomycetota</taxon>
        <taxon>Actinomycetes</taxon>
        <taxon>Micrococcales</taxon>
        <taxon>Dermacoccaceae</taxon>
        <taxon>Luteipulveratus</taxon>
    </lineage>
</organism>
<evidence type="ECO:0000256" key="1">
    <source>
        <dbReference type="ARBA" id="ARBA00023015"/>
    </source>
</evidence>
<dbReference type="Gene3D" id="1.10.10.60">
    <property type="entry name" value="Homeodomain-like"/>
    <property type="match status" value="1"/>
</dbReference>
<sequence length="338" mass="36324">MAPKGRRTRRGSAVEHHVVVVATEGVHVFELAIPCEVFGIDRGDLTPQWYSFEVVSAADAQTTGGVSLSHGLSVSAGRGLAALNDADTIVVPACASIHEAVPQHLIDALRSAHARGARIVSICSGAFVLAEAGLLDGRRATAHWMYTAELAARYPLITVDPSVLYVHDDVWTSAGSAAALDMCLEIVRADHGSSVANEVARRIVIPPHRNGGQAQYVRHRPLPVGHDLATTLDWARHNLDTVTVTAMATRAGTSTRTLHRTVTGRTGQSPQEWLLRERLSVAQELLESTSLTTEAIARRVGLGSSANLRGHFSRAFGLPPRDYRMSFAKAPPALRLIK</sequence>
<evidence type="ECO:0000259" key="3">
    <source>
        <dbReference type="PROSITE" id="PS01124"/>
    </source>
</evidence>
<evidence type="ECO:0000313" key="5">
    <source>
        <dbReference type="Proteomes" id="UP000037397"/>
    </source>
</evidence>
<dbReference type="PATRIC" id="fig|1631356.3.peg.810"/>
<dbReference type="EMBL" id="LAIR01000002">
    <property type="protein sequence ID" value="KNX36558.1"/>
    <property type="molecule type" value="Genomic_DNA"/>
</dbReference>
<accession>A0A0L6CGB7</accession>
<dbReference type="InterPro" id="IPR018060">
    <property type="entry name" value="HTH_AraC"/>
</dbReference>
<proteinExistence type="predicted"/>
<keyword evidence="2" id="KW-0804">Transcription</keyword>
<dbReference type="InterPro" id="IPR009057">
    <property type="entry name" value="Homeodomain-like_sf"/>
</dbReference>
<dbReference type="Pfam" id="PF01965">
    <property type="entry name" value="DJ-1_PfpI"/>
    <property type="match status" value="1"/>
</dbReference>
<reference evidence="5" key="1">
    <citation type="submission" date="2015-03" db="EMBL/GenBank/DDBJ databases">
        <title>Luteipulveratus halotolerans sp. nov., a novel actinobacterium (Dermacoccaceae) from Sarawak, Malaysia.</title>
        <authorList>
            <person name="Juboi H."/>
            <person name="Basik A."/>
            <person name="Shamsul S.S."/>
            <person name="Arnold P."/>
            <person name="Schmitt E.K."/>
            <person name="Sanglier J.-J."/>
            <person name="Yeo T."/>
        </authorList>
    </citation>
    <scope>NUCLEOTIDE SEQUENCE [LARGE SCALE GENOMIC DNA]</scope>
    <source>
        <strain evidence="5">C296001</strain>
    </source>
</reference>
<dbReference type="AlphaFoldDB" id="A0A0L6CGB7"/>
<dbReference type="SUPFAM" id="SSF46689">
    <property type="entry name" value="Homeodomain-like"/>
    <property type="match status" value="1"/>
</dbReference>
<dbReference type="GO" id="GO:0043565">
    <property type="term" value="F:sequence-specific DNA binding"/>
    <property type="evidence" value="ECO:0007669"/>
    <property type="project" value="InterPro"/>
</dbReference>
<dbReference type="Proteomes" id="UP000037397">
    <property type="component" value="Unassembled WGS sequence"/>
</dbReference>
<dbReference type="SMART" id="SM00342">
    <property type="entry name" value="HTH_ARAC"/>
    <property type="match status" value="1"/>
</dbReference>
<dbReference type="InterPro" id="IPR029062">
    <property type="entry name" value="Class_I_gatase-like"/>
</dbReference>
<dbReference type="PANTHER" id="PTHR43130:SF3">
    <property type="entry name" value="HTH-TYPE TRANSCRIPTIONAL REGULATOR RV1931C"/>
    <property type="match status" value="1"/>
</dbReference>
<dbReference type="PANTHER" id="PTHR43130">
    <property type="entry name" value="ARAC-FAMILY TRANSCRIPTIONAL REGULATOR"/>
    <property type="match status" value="1"/>
</dbReference>
<evidence type="ECO:0000256" key="2">
    <source>
        <dbReference type="ARBA" id="ARBA00023163"/>
    </source>
</evidence>
<feature type="domain" description="HTH araC/xylS-type" evidence="3">
    <location>
        <begin position="229"/>
        <end position="326"/>
    </location>
</feature>